<evidence type="ECO:0000256" key="1">
    <source>
        <dbReference type="ARBA" id="ARBA00001933"/>
    </source>
</evidence>
<dbReference type="Gene3D" id="3.90.1150.10">
    <property type="entry name" value="Aspartate Aminotransferase, domain 1"/>
    <property type="match status" value="1"/>
</dbReference>
<comment type="cofactor">
    <cofactor evidence="1">
        <name>pyridoxal 5'-phosphate</name>
        <dbReference type="ChEBI" id="CHEBI:597326"/>
    </cofactor>
</comment>
<comment type="catalytic activity">
    <reaction evidence="8">
        <text>(sulfur carrier)-H + L-cysteine = (sulfur carrier)-SH + L-alanine</text>
        <dbReference type="Rhea" id="RHEA:43892"/>
        <dbReference type="Rhea" id="RHEA-COMP:14737"/>
        <dbReference type="Rhea" id="RHEA-COMP:14739"/>
        <dbReference type="ChEBI" id="CHEBI:29917"/>
        <dbReference type="ChEBI" id="CHEBI:35235"/>
        <dbReference type="ChEBI" id="CHEBI:57972"/>
        <dbReference type="ChEBI" id="CHEBI:64428"/>
        <dbReference type="EC" id="2.8.1.7"/>
    </reaction>
</comment>
<dbReference type="InterPro" id="IPR000192">
    <property type="entry name" value="Aminotrans_V_dom"/>
</dbReference>
<dbReference type="EMBL" id="CP022743">
    <property type="protein sequence ID" value="ASU33944.1"/>
    <property type="molecule type" value="Genomic_DNA"/>
</dbReference>
<dbReference type="PIRSF" id="PIRSF005572">
    <property type="entry name" value="NifS"/>
    <property type="match status" value="1"/>
</dbReference>
<keyword evidence="6" id="KW-0408">Iron</keyword>
<dbReference type="Gene3D" id="3.40.640.10">
    <property type="entry name" value="Type I PLP-dependent aspartate aminotransferase-like (Major domain)"/>
    <property type="match status" value="1"/>
</dbReference>
<comment type="similarity">
    <text evidence="2">Belongs to the class-V pyridoxal-phosphate-dependent aminotransferase family. NifS/IscS subfamily.</text>
</comment>
<name>A0A223NW69_9SPHI</name>
<dbReference type="OrthoDB" id="9804366at2"/>
<dbReference type="KEGG" id="muc:MuYL_2052"/>
<dbReference type="GO" id="GO:0046872">
    <property type="term" value="F:metal ion binding"/>
    <property type="evidence" value="ECO:0007669"/>
    <property type="project" value="UniProtKB-KW"/>
</dbReference>
<evidence type="ECO:0000256" key="8">
    <source>
        <dbReference type="ARBA" id="ARBA00050776"/>
    </source>
</evidence>
<dbReference type="GO" id="GO:0031071">
    <property type="term" value="F:cysteine desulfurase activity"/>
    <property type="evidence" value="ECO:0007669"/>
    <property type="project" value="UniProtKB-EC"/>
</dbReference>
<dbReference type="GO" id="GO:0051536">
    <property type="term" value="F:iron-sulfur cluster binding"/>
    <property type="evidence" value="ECO:0007669"/>
    <property type="project" value="UniProtKB-KW"/>
</dbReference>
<dbReference type="InterPro" id="IPR015421">
    <property type="entry name" value="PyrdxlP-dep_Trfase_major"/>
</dbReference>
<reference evidence="10 11" key="1">
    <citation type="submission" date="2017-08" db="EMBL/GenBank/DDBJ databases">
        <title>Complete genome sequence of Mucilaginibacter sp. strain BJC16-A31.</title>
        <authorList>
            <consortium name="Henan University of Science and Technology"/>
            <person name="You X."/>
        </authorList>
    </citation>
    <scope>NUCLEOTIDE SEQUENCE [LARGE SCALE GENOMIC DNA]</scope>
    <source>
        <strain evidence="10 11">BJC16-A31</strain>
    </source>
</reference>
<evidence type="ECO:0000256" key="7">
    <source>
        <dbReference type="ARBA" id="ARBA00023014"/>
    </source>
</evidence>
<evidence type="ECO:0000313" key="10">
    <source>
        <dbReference type="EMBL" id="ASU33944.1"/>
    </source>
</evidence>
<evidence type="ECO:0000256" key="6">
    <source>
        <dbReference type="ARBA" id="ARBA00023004"/>
    </source>
</evidence>
<proteinExistence type="inferred from homology"/>
<dbReference type="PANTHER" id="PTHR11601:SF34">
    <property type="entry name" value="CYSTEINE DESULFURASE"/>
    <property type="match status" value="1"/>
</dbReference>
<dbReference type="Pfam" id="PF00266">
    <property type="entry name" value="Aminotran_5"/>
    <property type="match status" value="1"/>
</dbReference>
<dbReference type="InterPro" id="IPR015424">
    <property type="entry name" value="PyrdxlP-dep_Trfase"/>
</dbReference>
<organism evidence="10 11">
    <name type="scientific">Mucilaginibacter xinganensis</name>
    <dbReference type="NCBI Taxonomy" id="1234841"/>
    <lineage>
        <taxon>Bacteria</taxon>
        <taxon>Pseudomonadati</taxon>
        <taxon>Bacteroidota</taxon>
        <taxon>Sphingobacteriia</taxon>
        <taxon>Sphingobacteriales</taxon>
        <taxon>Sphingobacteriaceae</taxon>
        <taxon>Mucilaginibacter</taxon>
    </lineage>
</organism>
<gene>
    <name evidence="10" type="ORF">MuYL_2052</name>
</gene>
<dbReference type="Proteomes" id="UP000215002">
    <property type="component" value="Chromosome"/>
</dbReference>
<dbReference type="AlphaFoldDB" id="A0A223NW69"/>
<evidence type="ECO:0000256" key="3">
    <source>
        <dbReference type="ARBA" id="ARBA00022679"/>
    </source>
</evidence>
<evidence type="ECO:0000256" key="2">
    <source>
        <dbReference type="ARBA" id="ARBA00006490"/>
    </source>
</evidence>
<dbReference type="InterPro" id="IPR015422">
    <property type="entry name" value="PyrdxlP-dep_Trfase_small"/>
</dbReference>
<keyword evidence="4" id="KW-0479">Metal-binding</keyword>
<dbReference type="SUPFAM" id="SSF53383">
    <property type="entry name" value="PLP-dependent transferases"/>
    <property type="match status" value="1"/>
</dbReference>
<evidence type="ECO:0000259" key="9">
    <source>
        <dbReference type="Pfam" id="PF00266"/>
    </source>
</evidence>
<keyword evidence="5" id="KW-0663">Pyridoxal phosphate</keyword>
<keyword evidence="11" id="KW-1185">Reference proteome</keyword>
<protein>
    <submittedName>
        <fullName evidence="10">Cysteine desulfurase</fullName>
    </submittedName>
</protein>
<sequence length="366" mass="40327">MKIYLDNAASTPLDKEVYNAMTPYLLDQYGIPSAHHGYGRDAKAAIETSRANVAKLLNALPEEIIFTSGGTEANTIAIISAVNCAFIDHIITSPFEHPSVLNTLNALKRKHDIRISYLKHDERGNLDLDHLQYLLRTNTRNLVSVMNANNEVGNLNDIETIGLLCKKYKALFHTDAAQTTGRYRHDVNNLNVNFLAASGHKFHGPKGIGFLYCRKGTRLSPALYGSKTENIPGIIGLSRALAIAHSEMEAQEKYIRGLKKRMIQQLAERLPSLTFNGNSEFSAKSIYTILNINLPPANTNRSLVQYLDDNQVAVTGGNSSSSIVLKALGIESHTDNIRFSFSKYNTVEEIDHVAAVIAAVYQTVAA</sequence>
<keyword evidence="7" id="KW-0411">Iron-sulfur</keyword>
<evidence type="ECO:0000256" key="5">
    <source>
        <dbReference type="ARBA" id="ARBA00022898"/>
    </source>
</evidence>
<evidence type="ECO:0000313" key="11">
    <source>
        <dbReference type="Proteomes" id="UP000215002"/>
    </source>
</evidence>
<dbReference type="PANTHER" id="PTHR11601">
    <property type="entry name" value="CYSTEINE DESULFURYLASE FAMILY MEMBER"/>
    <property type="match status" value="1"/>
</dbReference>
<dbReference type="InterPro" id="IPR016454">
    <property type="entry name" value="Cysteine_dSase"/>
</dbReference>
<evidence type="ECO:0000256" key="4">
    <source>
        <dbReference type="ARBA" id="ARBA00022723"/>
    </source>
</evidence>
<keyword evidence="3" id="KW-0808">Transferase</keyword>
<dbReference type="RefSeq" id="WP_094570354.1">
    <property type="nucleotide sequence ID" value="NZ_CP022743.1"/>
</dbReference>
<accession>A0A223NW69</accession>
<feature type="domain" description="Aminotransferase class V" evidence="9">
    <location>
        <begin position="3"/>
        <end position="352"/>
    </location>
</feature>